<evidence type="ECO:0000259" key="1">
    <source>
        <dbReference type="Pfam" id="PF02698"/>
    </source>
</evidence>
<proteinExistence type="predicted"/>
<organism evidence="2 3">
    <name type="scientific">Brucella pseudogrignonensis</name>
    <dbReference type="NCBI Taxonomy" id="419475"/>
    <lineage>
        <taxon>Bacteria</taxon>
        <taxon>Pseudomonadati</taxon>
        <taxon>Pseudomonadota</taxon>
        <taxon>Alphaproteobacteria</taxon>
        <taxon>Hyphomicrobiales</taxon>
        <taxon>Brucellaceae</taxon>
        <taxon>Brucella/Ochrobactrum group</taxon>
        <taxon>Brucella</taxon>
    </lineage>
</organism>
<evidence type="ECO:0000313" key="3">
    <source>
        <dbReference type="Proteomes" id="UP001184614"/>
    </source>
</evidence>
<gene>
    <name evidence="2" type="ORF">J2782_002026</name>
</gene>
<dbReference type="RefSeq" id="WP_310011928.1">
    <property type="nucleotide sequence ID" value="NZ_JAVDQT010000002.1"/>
</dbReference>
<evidence type="ECO:0000313" key="2">
    <source>
        <dbReference type="EMBL" id="MDR6432291.1"/>
    </source>
</evidence>
<sequence length="187" mass="20920">MGMLNFMDFGKSKKDDNPFPADRLAPADIALVFGMNSPQRPASHAINLWRQGYVNRLLFTGGFNHQLGAVEAEVMAETARYADIPEDAILIEPNACNTDQNAEFSAQLLAQYPSAPRLLIVTIHFHLKRACLAVARWHGPDAVCGWSCYPSCHYTAENWRESARAQQDITNEASKNRRYYAAEELSS</sequence>
<feature type="domain" description="DUF218" evidence="1">
    <location>
        <begin position="28"/>
        <end position="158"/>
    </location>
</feature>
<dbReference type="InterPro" id="IPR051599">
    <property type="entry name" value="Cell_Envelope_Assoc"/>
</dbReference>
<protein>
    <submittedName>
        <fullName evidence="2">Uncharacterized SAM-binding protein YcdF (DUF218 family)</fullName>
    </submittedName>
</protein>
<dbReference type="InterPro" id="IPR003848">
    <property type="entry name" value="DUF218"/>
</dbReference>
<name>A0ABU1M9A9_9HYPH</name>
<dbReference type="InterPro" id="IPR014729">
    <property type="entry name" value="Rossmann-like_a/b/a_fold"/>
</dbReference>
<dbReference type="EMBL" id="JAVDQT010000002">
    <property type="protein sequence ID" value="MDR6432291.1"/>
    <property type="molecule type" value="Genomic_DNA"/>
</dbReference>
<dbReference type="PANTHER" id="PTHR30336">
    <property type="entry name" value="INNER MEMBRANE PROTEIN, PROBABLE PERMEASE"/>
    <property type="match status" value="1"/>
</dbReference>
<accession>A0ABU1M9A9</accession>
<reference evidence="2 3" key="1">
    <citation type="submission" date="2023-07" db="EMBL/GenBank/DDBJ databases">
        <title>Sorghum-associated microbial communities from plants grown in Nebraska, USA.</title>
        <authorList>
            <person name="Schachtman D."/>
        </authorList>
    </citation>
    <scope>NUCLEOTIDE SEQUENCE [LARGE SCALE GENOMIC DNA]</scope>
    <source>
        <strain evidence="2 3">DS1730</strain>
    </source>
</reference>
<dbReference type="PANTHER" id="PTHR30336:SF20">
    <property type="entry name" value="DUF218 DOMAIN-CONTAINING PROTEIN"/>
    <property type="match status" value="1"/>
</dbReference>
<keyword evidence="3" id="KW-1185">Reference proteome</keyword>
<comment type="caution">
    <text evidence="2">The sequence shown here is derived from an EMBL/GenBank/DDBJ whole genome shotgun (WGS) entry which is preliminary data.</text>
</comment>
<dbReference type="Proteomes" id="UP001184614">
    <property type="component" value="Unassembled WGS sequence"/>
</dbReference>
<dbReference type="Pfam" id="PF02698">
    <property type="entry name" value="DUF218"/>
    <property type="match status" value="1"/>
</dbReference>
<dbReference type="Gene3D" id="3.40.50.620">
    <property type="entry name" value="HUPs"/>
    <property type="match status" value="1"/>
</dbReference>
<dbReference type="CDD" id="cd06259">
    <property type="entry name" value="YdcF-like"/>
    <property type="match status" value="1"/>
</dbReference>